<feature type="domain" description="F-box" evidence="1">
    <location>
        <begin position="1"/>
        <end position="53"/>
    </location>
</feature>
<dbReference type="InterPro" id="IPR032675">
    <property type="entry name" value="LRR_dom_sf"/>
</dbReference>
<evidence type="ECO:0000313" key="2">
    <source>
        <dbReference type="EMBL" id="KAL1195212.1"/>
    </source>
</evidence>
<dbReference type="Pfam" id="PF08387">
    <property type="entry name" value="FBD"/>
    <property type="match status" value="1"/>
</dbReference>
<dbReference type="InterPro" id="IPR036047">
    <property type="entry name" value="F-box-like_dom_sf"/>
</dbReference>
<dbReference type="InterPro" id="IPR006566">
    <property type="entry name" value="FBD"/>
</dbReference>
<dbReference type="SUPFAM" id="SSF81383">
    <property type="entry name" value="F-box domain"/>
    <property type="match status" value="1"/>
</dbReference>
<name>A0ABD0ZKN6_CARAN</name>
<evidence type="ECO:0000259" key="1">
    <source>
        <dbReference type="PROSITE" id="PS50181"/>
    </source>
</evidence>
<dbReference type="AlphaFoldDB" id="A0ABD0ZKN6"/>
<proteinExistence type="predicted"/>
<dbReference type="EMBL" id="JBANAX010000732">
    <property type="protein sequence ID" value="KAL1195212.1"/>
    <property type="molecule type" value="Genomic_DNA"/>
</dbReference>
<dbReference type="PANTHER" id="PTHR31900:SF34">
    <property type="entry name" value="EMB|CAB62440.1-RELATED"/>
    <property type="match status" value="1"/>
</dbReference>
<dbReference type="PROSITE" id="PS50181">
    <property type="entry name" value="FBOX"/>
    <property type="match status" value="1"/>
</dbReference>
<dbReference type="Proteomes" id="UP001558713">
    <property type="component" value="Unassembled WGS sequence"/>
</dbReference>
<dbReference type="Pfam" id="PF00646">
    <property type="entry name" value="F-box"/>
    <property type="match status" value="1"/>
</dbReference>
<dbReference type="InterPro" id="IPR050232">
    <property type="entry name" value="FBL13/AtMIF1-like"/>
</dbReference>
<accession>A0ABD0ZKN6</accession>
<reference evidence="2 3" key="1">
    <citation type="submission" date="2024-04" db="EMBL/GenBank/DDBJ databases">
        <title>Genome assembly C_amara_ONT_v2.</title>
        <authorList>
            <person name="Yant L."/>
            <person name="Moore C."/>
            <person name="Slenker M."/>
        </authorList>
    </citation>
    <scope>NUCLEOTIDE SEQUENCE [LARGE SCALE GENOMIC DNA]</scope>
    <source>
        <tissue evidence="2">Leaf</tissue>
    </source>
</reference>
<gene>
    <name evidence="2" type="ORF">V5N11_029124</name>
</gene>
<dbReference type="Gene3D" id="3.80.10.10">
    <property type="entry name" value="Ribonuclease Inhibitor"/>
    <property type="match status" value="1"/>
</dbReference>
<dbReference type="SUPFAM" id="SSF52047">
    <property type="entry name" value="RNI-like"/>
    <property type="match status" value="1"/>
</dbReference>
<dbReference type="PANTHER" id="PTHR31900">
    <property type="entry name" value="F-BOX/RNI SUPERFAMILY PROTEIN-RELATED"/>
    <property type="match status" value="1"/>
</dbReference>
<protein>
    <submittedName>
        <fullName evidence="2">FBD-associated F-box protein</fullName>
    </submittedName>
</protein>
<dbReference type="SMART" id="SM00579">
    <property type="entry name" value="FBD"/>
    <property type="match status" value="1"/>
</dbReference>
<dbReference type="InterPro" id="IPR001810">
    <property type="entry name" value="F-box_dom"/>
</dbReference>
<sequence length="445" mass="51718">MDRISNLSDDLLLKILSTFPTKDVVATTLLSKRWKFLWTMVHKLDFDDNWECYYLDQDYNKHDVNSDPSKYGSFVQFVDRVMVLHKAPVLETLKFKVGHWCNSEDMAHWIRIGIVRHFRELEISHSVGYNGYRHQSILLPRSLYMYAKLEVLKLTNMIDLDVPTDVCLPSLKSLHLLRVEYKTDECHRKLLSGCPVLEELVVDKSENSYMKNFYVVMSSLERLSILDTWGYEKDGFVPKVVINAPSLKYLKIIDLTGNHLYCLSENMPDLAEANVNIIHESLEMLMGSLTSVKRLSLCLAVSASMLERRIVFNQLVHLELCGCGPKWWDLLTWMLQSSPKLHVLKLENCKERSRCSVNPIEGHWGQPNSVPECLRLHLNTFKWKRYDGRREEKKLVAYILNNARCLNTATFSLLTFEDKKKKVARELKELVSMSSSSCQLLIDEF</sequence>
<dbReference type="Pfam" id="PF24758">
    <property type="entry name" value="LRR_At5g56370"/>
    <property type="match status" value="1"/>
</dbReference>
<organism evidence="2 3">
    <name type="scientific">Cardamine amara subsp. amara</name>
    <dbReference type="NCBI Taxonomy" id="228776"/>
    <lineage>
        <taxon>Eukaryota</taxon>
        <taxon>Viridiplantae</taxon>
        <taxon>Streptophyta</taxon>
        <taxon>Embryophyta</taxon>
        <taxon>Tracheophyta</taxon>
        <taxon>Spermatophyta</taxon>
        <taxon>Magnoliopsida</taxon>
        <taxon>eudicotyledons</taxon>
        <taxon>Gunneridae</taxon>
        <taxon>Pentapetalae</taxon>
        <taxon>rosids</taxon>
        <taxon>malvids</taxon>
        <taxon>Brassicales</taxon>
        <taxon>Brassicaceae</taxon>
        <taxon>Cardamineae</taxon>
        <taxon>Cardamine</taxon>
    </lineage>
</organism>
<dbReference type="CDD" id="cd22160">
    <property type="entry name" value="F-box_AtFBL13-like"/>
    <property type="match status" value="1"/>
</dbReference>
<keyword evidence="3" id="KW-1185">Reference proteome</keyword>
<dbReference type="InterPro" id="IPR053781">
    <property type="entry name" value="F-box_AtFBL13-like"/>
</dbReference>
<comment type="caution">
    <text evidence="2">The sequence shown here is derived from an EMBL/GenBank/DDBJ whole genome shotgun (WGS) entry which is preliminary data.</text>
</comment>
<evidence type="ECO:0000313" key="3">
    <source>
        <dbReference type="Proteomes" id="UP001558713"/>
    </source>
</evidence>
<dbReference type="InterPro" id="IPR055411">
    <property type="entry name" value="LRR_FXL15/At3g58940/PEG3-like"/>
</dbReference>